<dbReference type="EMBL" id="CP053708">
    <property type="protein sequence ID" value="QKE91657.1"/>
    <property type="molecule type" value="Genomic_DNA"/>
</dbReference>
<sequence>MARSDELRLIARVARMYHLEDVRQTEIAKRLRISQAGVSRLLKRARDEGLVRITVDTPSGTFPELEERLVGRYGLSEVVVAECGEDREEQILSRIGEAAAQYLEATLQPGEIIGISSWSESLLRMVDNLDPGRRLQAARVVQILGGMGNPAVQRHATALTTRLARITGAEPMLLATQGVAGSIEVQKALVSDPFVASTLAEFGRITMALVGVGGLEPSKLLADSGNVFTAAELQELRALRAVGDLCLHFFDADGQPIRSPIEGRVIGITLEQLHAIPRVVGVAGGQRKHQALLAVLRGRLIDVLVTDQFTAARLDAAPEQGAFP</sequence>
<proteinExistence type="inferred from homology"/>
<dbReference type="SUPFAM" id="SSF46689">
    <property type="entry name" value="Homeodomain-like"/>
    <property type="match status" value="1"/>
</dbReference>
<dbReference type="AlphaFoldDB" id="A0A6M8HU13"/>
<dbReference type="Gene3D" id="3.40.50.1360">
    <property type="match status" value="1"/>
</dbReference>
<name>A0A6M8HU13_9PROT</name>
<evidence type="ECO:0000259" key="5">
    <source>
        <dbReference type="Pfam" id="PF04198"/>
    </source>
</evidence>
<dbReference type="GO" id="GO:0003700">
    <property type="term" value="F:DNA-binding transcription factor activity"/>
    <property type="evidence" value="ECO:0007669"/>
    <property type="project" value="InterPro"/>
</dbReference>
<dbReference type="GO" id="GO:0030246">
    <property type="term" value="F:carbohydrate binding"/>
    <property type="evidence" value="ECO:0007669"/>
    <property type="project" value="InterPro"/>
</dbReference>
<evidence type="ECO:0000256" key="4">
    <source>
        <dbReference type="ARBA" id="ARBA00023163"/>
    </source>
</evidence>
<dbReference type="InterPro" id="IPR007324">
    <property type="entry name" value="Sugar-bd_dom_put"/>
</dbReference>
<evidence type="ECO:0000313" key="8">
    <source>
        <dbReference type="Proteomes" id="UP000500767"/>
    </source>
</evidence>
<dbReference type="Pfam" id="PF12802">
    <property type="entry name" value="MarR_2"/>
    <property type="match status" value="1"/>
</dbReference>
<keyword evidence="8" id="KW-1185">Reference proteome</keyword>
<evidence type="ECO:0000256" key="1">
    <source>
        <dbReference type="ARBA" id="ARBA00010466"/>
    </source>
</evidence>
<keyword evidence="4" id="KW-0804">Transcription</keyword>
<reference evidence="7 8" key="1">
    <citation type="journal article" date="2014" name="World J. Microbiol. Biotechnol.">
        <title>Biodiversity and physiological characteristics of Antarctic and Arctic lichens-associated bacteria.</title>
        <authorList>
            <person name="Lee Y.M."/>
            <person name="Kim E.H."/>
            <person name="Lee H.K."/>
            <person name="Hong S.G."/>
        </authorList>
    </citation>
    <scope>NUCLEOTIDE SEQUENCE [LARGE SCALE GENOMIC DNA]</scope>
    <source>
        <strain evidence="7 8">PAMC 26569</strain>
    </source>
</reference>
<evidence type="ECO:0000256" key="3">
    <source>
        <dbReference type="ARBA" id="ARBA00023125"/>
    </source>
</evidence>
<dbReference type="Pfam" id="PF04198">
    <property type="entry name" value="Sugar-bind"/>
    <property type="match status" value="1"/>
</dbReference>
<dbReference type="PANTHER" id="PTHR34294">
    <property type="entry name" value="TRANSCRIPTIONAL REGULATOR-RELATED"/>
    <property type="match status" value="1"/>
</dbReference>
<organism evidence="7 8">
    <name type="scientific">Lichenicola cladoniae</name>
    <dbReference type="NCBI Taxonomy" id="1484109"/>
    <lineage>
        <taxon>Bacteria</taxon>
        <taxon>Pseudomonadati</taxon>
        <taxon>Pseudomonadota</taxon>
        <taxon>Alphaproteobacteria</taxon>
        <taxon>Acetobacterales</taxon>
        <taxon>Acetobacteraceae</taxon>
        <taxon>Lichenicola</taxon>
    </lineage>
</organism>
<dbReference type="InterPro" id="IPR051054">
    <property type="entry name" value="SorC_transcr_regulators"/>
</dbReference>
<dbReference type="InterPro" id="IPR009057">
    <property type="entry name" value="Homeodomain-like_sf"/>
</dbReference>
<comment type="similarity">
    <text evidence="1">Belongs to the SorC transcriptional regulatory family.</text>
</comment>
<dbReference type="PANTHER" id="PTHR34294:SF1">
    <property type="entry name" value="TRANSCRIPTIONAL REGULATOR LSRR"/>
    <property type="match status" value="1"/>
</dbReference>
<feature type="domain" description="HTH marR-type" evidence="6">
    <location>
        <begin position="18"/>
        <end position="54"/>
    </location>
</feature>
<dbReference type="Gene3D" id="1.10.10.60">
    <property type="entry name" value="Homeodomain-like"/>
    <property type="match status" value="1"/>
</dbReference>
<dbReference type="Proteomes" id="UP000500767">
    <property type="component" value="Chromosome"/>
</dbReference>
<feature type="domain" description="Sugar-binding" evidence="5">
    <location>
        <begin position="64"/>
        <end position="314"/>
    </location>
</feature>
<evidence type="ECO:0000256" key="2">
    <source>
        <dbReference type="ARBA" id="ARBA00023015"/>
    </source>
</evidence>
<protein>
    <submittedName>
        <fullName evidence="7">Sugar-binding transcriptional regulator</fullName>
    </submittedName>
</protein>
<accession>A0A6M8HU13</accession>
<dbReference type="GO" id="GO:0003677">
    <property type="term" value="F:DNA binding"/>
    <property type="evidence" value="ECO:0007669"/>
    <property type="project" value="UniProtKB-KW"/>
</dbReference>
<dbReference type="InterPro" id="IPR000835">
    <property type="entry name" value="HTH_MarR-typ"/>
</dbReference>
<evidence type="ECO:0000259" key="6">
    <source>
        <dbReference type="Pfam" id="PF12802"/>
    </source>
</evidence>
<dbReference type="KEGG" id="lck:HN018_17915"/>
<gene>
    <name evidence="7" type="ORF">HN018_17915</name>
</gene>
<keyword evidence="2" id="KW-0805">Transcription regulation</keyword>
<evidence type="ECO:0000313" key="7">
    <source>
        <dbReference type="EMBL" id="QKE91657.1"/>
    </source>
</evidence>
<dbReference type="InterPro" id="IPR037171">
    <property type="entry name" value="NagB/RpiA_transferase-like"/>
</dbReference>
<dbReference type="RefSeq" id="WP_171835276.1">
    <property type="nucleotide sequence ID" value="NZ_CP053708.1"/>
</dbReference>
<dbReference type="SUPFAM" id="SSF100950">
    <property type="entry name" value="NagB/RpiA/CoA transferase-like"/>
    <property type="match status" value="1"/>
</dbReference>
<keyword evidence="3" id="KW-0238">DNA-binding</keyword>